<evidence type="ECO:0000256" key="12">
    <source>
        <dbReference type="SAM" id="SignalP"/>
    </source>
</evidence>
<feature type="domain" description="TonB-dependent receptor-like beta-barrel" evidence="13">
    <location>
        <begin position="276"/>
        <end position="681"/>
    </location>
</feature>
<evidence type="ECO:0000259" key="14">
    <source>
        <dbReference type="Pfam" id="PF07715"/>
    </source>
</evidence>
<proteinExistence type="inferred from homology"/>
<keyword evidence="15" id="KW-0675">Receptor</keyword>
<comment type="similarity">
    <text evidence="10 11">Belongs to the TonB-dependent receptor family.</text>
</comment>
<protein>
    <submittedName>
        <fullName evidence="15">TonB-dependent receptor</fullName>
    </submittedName>
</protein>
<dbReference type="Proteomes" id="UP001165524">
    <property type="component" value="Unassembled WGS sequence"/>
</dbReference>
<dbReference type="InterPro" id="IPR037066">
    <property type="entry name" value="Plug_dom_sf"/>
</dbReference>
<evidence type="ECO:0000256" key="4">
    <source>
        <dbReference type="ARBA" id="ARBA00022692"/>
    </source>
</evidence>
<evidence type="ECO:0000313" key="16">
    <source>
        <dbReference type="Proteomes" id="UP001165524"/>
    </source>
</evidence>
<keyword evidence="6" id="KW-0406">Ion transport</keyword>
<keyword evidence="2 10" id="KW-0813">Transport</keyword>
<gene>
    <name evidence="15" type="ORF">MU846_11300</name>
</gene>
<evidence type="ECO:0000256" key="10">
    <source>
        <dbReference type="PROSITE-ProRule" id="PRU01360"/>
    </source>
</evidence>
<evidence type="ECO:0000256" key="1">
    <source>
        <dbReference type="ARBA" id="ARBA00004571"/>
    </source>
</evidence>
<reference evidence="15" key="1">
    <citation type="submission" date="2022-04" db="EMBL/GenBank/DDBJ databases">
        <title>Alcanivorax sp. CY1518 draft genome sequence.</title>
        <authorList>
            <person name="Zhao G."/>
            <person name="An M."/>
        </authorList>
    </citation>
    <scope>NUCLEOTIDE SEQUENCE</scope>
    <source>
        <strain evidence="15">CY1518</strain>
    </source>
</reference>
<name>A0ABT0E8Y1_9GAMM</name>
<keyword evidence="3 10" id="KW-1134">Transmembrane beta strand</keyword>
<keyword evidence="8 10" id="KW-0472">Membrane</keyword>
<accession>A0ABT0E8Y1</accession>
<evidence type="ECO:0000256" key="2">
    <source>
        <dbReference type="ARBA" id="ARBA00022448"/>
    </source>
</evidence>
<feature type="domain" description="TonB-dependent receptor plug" evidence="14">
    <location>
        <begin position="49"/>
        <end position="162"/>
    </location>
</feature>
<evidence type="ECO:0000256" key="8">
    <source>
        <dbReference type="ARBA" id="ARBA00023136"/>
    </source>
</evidence>
<dbReference type="PROSITE" id="PS52016">
    <property type="entry name" value="TONB_DEPENDENT_REC_3"/>
    <property type="match status" value="1"/>
</dbReference>
<comment type="caution">
    <text evidence="15">The sequence shown here is derived from an EMBL/GenBank/DDBJ whole genome shotgun (WGS) entry which is preliminary data.</text>
</comment>
<evidence type="ECO:0000256" key="9">
    <source>
        <dbReference type="ARBA" id="ARBA00023237"/>
    </source>
</evidence>
<keyword evidence="7 11" id="KW-0798">TonB box</keyword>
<evidence type="ECO:0000259" key="13">
    <source>
        <dbReference type="Pfam" id="PF00593"/>
    </source>
</evidence>
<dbReference type="EMBL" id="JALKII010000007">
    <property type="protein sequence ID" value="MCK0538296.1"/>
    <property type="molecule type" value="Genomic_DNA"/>
</dbReference>
<keyword evidence="16" id="KW-1185">Reference proteome</keyword>
<dbReference type="Pfam" id="PF00593">
    <property type="entry name" value="TonB_dep_Rec_b-barrel"/>
    <property type="match status" value="1"/>
</dbReference>
<evidence type="ECO:0000313" key="15">
    <source>
        <dbReference type="EMBL" id="MCK0538296.1"/>
    </source>
</evidence>
<dbReference type="PANTHER" id="PTHR30069">
    <property type="entry name" value="TONB-DEPENDENT OUTER MEMBRANE RECEPTOR"/>
    <property type="match status" value="1"/>
</dbReference>
<dbReference type="InterPro" id="IPR039426">
    <property type="entry name" value="TonB-dep_rcpt-like"/>
</dbReference>
<dbReference type="Gene3D" id="2.40.170.20">
    <property type="entry name" value="TonB-dependent receptor, beta-barrel domain"/>
    <property type="match status" value="1"/>
</dbReference>
<evidence type="ECO:0000256" key="5">
    <source>
        <dbReference type="ARBA" id="ARBA00022729"/>
    </source>
</evidence>
<evidence type="ECO:0000256" key="11">
    <source>
        <dbReference type="RuleBase" id="RU003357"/>
    </source>
</evidence>
<dbReference type="Gene3D" id="2.170.130.10">
    <property type="entry name" value="TonB-dependent receptor, plug domain"/>
    <property type="match status" value="1"/>
</dbReference>
<comment type="subcellular location">
    <subcellularLocation>
        <location evidence="1 10">Cell outer membrane</location>
        <topology evidence="1 10">Multi-pass membrane protein</topology>
    </subcellularLocation>
</comment>
<evidence type="ECO:0000256" key="3">
    <source>
        <dbReference type="ARBA" id="ARBA00022452"/>
    </source>
</evidence>
<feature type="chain" id="PRO_5045248070" evidence="12">
    <location>
        <begin position="27"/>
        <end position="730"/>
    </location>
</feature>
<evidence type="ECO:0000256" key="7">
    <source>
        <dbReference type="ARBA" id="ARBA00023077"/>
    </source>
</evidence>
<evidence type="ECO:0000256" key="6">
    <source>
        <dbReference type="ARBA" id="ARBA00023065"/>
    </source>
</evidence>
<sequence length="730" mass="79224">MHAYRPRLTRCLLSLAVATASLGAAAQQDPVQLDTVRVVSTAAGYEQDIKDAPASISVVSRDDLQTKQYRDLAEALADVEGVDVRGSTGKTGGLDISIRGMPSDYTLILIDGRRQNVAGDVTPNGFGAALTSFMPPLSAIERIEVVRGPMSTLYGSDAMGGVVNIITRKVAQEWGGAVRLEAGLPQDNDWGTEQKTDIYVNGPLIDGVLGLAVRGGTYHREATDYIVAPGATPSGRNPAPAESRQYNIGARLTYTPDSDHELWLDLERGLTWYNNDDGRLGSRDADAVAPTDDLPGYKDYMRLNRDQIAVGHSSRVGIGQLESSVSYATTETLGRTIPGELGDIGTPFSGFPNIIIGDDRELETTNTVFDTKYVAPLGDAHTVTVGGQWWKAELEDGLLPEKHDQTLAAVFIEDEWRFTDSLAATFGGRYDDHDAFGGHFSPRAYLVWNTTDQVTVKGGVSQGFRAPRLNQLIDGISGISGQGTNINIGNPNLEPETSTNTELALLFDNYEGLAGSVTLFHNEIEDRITGGEGDCAVNPISSCAANPTATYAVNIDEAKTWGAELSGRLPLADDWSLQLSYTWTDSEVTESGQDNGKLSNTPKHRGNATLRWTASERLNLWLRGEYRGEAKRFSGRTADLTGNNALIYQAVGDLKAYSLFHLGGAYQVSERVTLNANVFNLLDKEFRKYTTYTDTASNLAWASEYFQTGRSVDGGVHPGRTFWLSVNMEF</sequence>
<dbReference type="RefSeq" id="WP_246952789.1">
    <property type="nucleotide sequence ID" value="NZ_JALKII010000007.1"/>
</dbReference>
<dbReference type="CDD" id="cd01347">
    <property type="entry name" value="ligand_gated_channel"/>
    <property type="match status" value="1"/>
</dbReference>
<organism evidence="15 16">
    <name type="scientific">Alcanivorax quisquiliarum</name>
    <dbReference type="NCBI Taxonomy" id="2933565"/>
    <lineage>
        <taxon>Bacteria</taxon>
        <taxon>Pseudomonadati</taxon>
        <taxon>Pseudomonadota</taxon>
        <taxon>Gammaproteobacteria</taxon>
        <taxon>Oceanospirillales</taxon>
        <taxon>Alcanivoracaceae</taxon>
        <taxon>Alcanivorax</taxon>
    </lineage>
</organism>
<keyword evidence="9 10" id="KW-0998">Cell outer membrane</keyword>
<feature type="signal peptide" evidence="12">
    <location>
        <begin position="1"/>
        <end position="26"/>
    </location>
</feature>
<dbReference type="SUPFAM" id="SSF56935">
    <property type="entry name" value="Porins"/>
    <property type="match status" value="1"/>
</dbReference>
<dbReference type="PANTHER" id="PTHR30069:SF53">
    <property type="entry name" value="COLICIN I RECEPTOR-RELATED"/>
    <property type="match status" value="1"/>
</dbReference>
<dbReference type="InterPro" id="IPR000531">
    <property type="entry name" value="Beta-barrel_TonB"/>
</dbReference>
<dbReference type="InterPro" id="IPR012910">
    <property type="entry name" value="Plug_dom"/>
</dbReference>
<dbReference type="Pfam" id="PF07715">
    <property type="entry name" value="Plug"/>
    <property type="match status" value="1"/>
</dbReference>
<dbReference type="InterPro" id="IPR036942">
    <property type="entry name" value="Beta-barrel_TonB_sf"/>
</dbReference>
<keyword evidence="5 12" id="KW-0732">Signal</keyword>
<keyword evidence="4 10" id="KW-0812">Transmembrane</keyword>